<comment type="subunit">
    <text evidence="4">Monomer.</text>
</comment>
<sequence>MSRWVLHIDMDAFFASVEQLTRPTLRGRPVLVGGMGGRGVVAGASYEARAFGAHSAMPTNQAKRQVGPGVVVVRPRHAVYSAASHRVFSLVAEQAGVIQQISIDEAFIEPQQLVGATEEEVGDWAEGLRAKVLEVTGLTASIGAGSGKQYAKIASGLAKPDGVMVLPRDTEMEFLAPLPVRKLWGVGAVAGQKLRQIGVETIEDLAALTQKEAEMTLGRAVGLSLWQRARGIDPEPVEPRGVSKSIGAEYTYPKDLTTSAEVDAAVDRAFNAAYRRLLKDGRGARTVSVKLKLADFQTQSRSHSIDYATDNEHVLEKMAGSLVRYPNEVGPIRLVGVSFSGLEFGMQDALFPELQPVALAKDTDVDYEVGVRAPATVAEDLQIERDVMSDWWATQDVVHEEYGHGWIQGVGFGRMTVRFETRATPPGRTKSFATDDPALRPGDPLDSLAWGDR</sequence>
<dbReference type="PROSITE" id="PS50173">
    <property type="entry name" value="UMUC"/>
    <property type="match status" value="1"/>
</dbReference>
<feature type="region of interest" description="Disordered" evidence="5">
    <location>
        <begin position="423"/>
        <end position="453"/>
    </location>
</feature>
<dbReference type="GO" id="GO:0006281">
    <property type="term" value="P:DNA repair"/>
    <property type="evidence" value="ECO:0007669"/>
    <property type="project" value="UniProtKB-UniRule"/>
</dbReference>
<evidence type="ECO:0000256" key="4">
    <source>
        <dbReference type="HAMAP-Rule" id="MF_01113"/>
    </source>
</evidence>
<dbReference type="GO" id="GO:0009432">
    <property type="term" value="P:SOS response"/>
    <property type="evidence" value="ECO:0007669"/>
    <property type="project" value="TreeGrafter"/>
</dbReference>
<comment type="subcellular location">
    <subcellularLocation>
        <location evidence="4">Cytoplasm</location>
    </subcellularLocation>
</comment>
<keyword evidence="4" id="KW-0515">Mutator protein</keyword>
<dbReference type="PANTHER" id="PTHR11076">
    <property type="entry name" value="DNA REPAIR POLYMERASE UMUC / TRANSFERASE FAMILY MEMBER"/>
    <property type="match status" value="1"/>
</dbReference>
<evidence type="ECO:0000256" key="5">
    <source>
        <dbReference type="SAM" id="MobiDB-lite"/>
    </source>
</evidence>
<keyword evidence="4" id="KW-0234">DNA repair</keyword>
<dbReference type="AlphaFoldDB" id="U3GVA6"/>
<evidence type="ECO:0000256" key="1">
    <source>
        <dbReference type="ARBA" id="ARBA00010945"/>
    </source>
</evidence>
<dbReference type="GeneID" id="78250089"/>
<feature type="active site" evidence="4">
    <location>
        <position position="105"/>
    </location>
</feature>
<dbReference type="Pfam" id="PF11799">
    <property type="entry name" value="IMS_C"/>
    <property type="match status" value="1"/>
</dbReference>
<dbReference type="GO" id="GO:0006261">
    <property type="term" value="P:DNA-templated DNA replication"/>
    <property type="evidence" value="ECO:0007669"/>
    <property type="project" value="UniProtKB-UniRule"/>
</dbReference>
<dbReference type="STRING" id="1348662.CARG_06605"/>
<dbReference type="Proteomes" id="UP000016943">
    <property type="component" value="Chromosome"/>
</dbReference>
<dbReference type="InterPro" id="IPR043502">
    <property type="entry name" value="DNA/RNA_pol_sf"/>
</dbReference>
<dbReference type="InterPro" id="IPR024728">
    <property type="entry name" value="PolY_HhH_motif"/>
</dbReference>
<dbReference type="EMBL" id="CP006365">
    <property type="protein sequence ID" value="AGU15445.1"/>
    <property type="molecule type" value="Genomic_DNA"/>
</dbReference>
<keyword evidence="4" id="KW-0479">Metal-binding</keyword>
<dbReference type="InterPro" id="IPR017961">
    <property type="entry name" value="DNA_pol_Y-fam_little_finger"/>
</dbReference>
<comment type="cofactor">
    <cofactor evidence="4">
        <name>Mg(2+)</name>
        <dbReference type="ChEBI" id="CHEBI:18420"/>
    </cofactor>
    <text evidence="4">Binds 2 magnesium ions per subunit.</text>
</comment>
<keyword evidence="4" id="KW-0227">DNA damage</keyword>
<dbReference type="InterPro" id="IPR001126">
    <property type="entry name" value="UmuC"/>
</dbReference>
<reference evidence="7 8" key="1">
    <citation type="journal article" date="2013" name="Genome Announc.">
        <title>Whole-Genome Sequence of the Clinical Strain Corynebacterium argentoratense DSM 44202, Isolated from a Human Throat Specimen.</title>
        <authorList>
            <person name="Bomholt C."/>
            <person name="Glaub A."/>
            <person name="Gravermann K."/>
            <person name="Albersmeier A."/>
            <person name="Brinkrolf K."/>
            <person name="Ruckert C."/>
            <person name="Tauch A."/>
        </authorList>
    </citation>
    <scope>NUCLEOTIDE SEQUENCE [LARGE SCALE GENOMIC DNA]</scope>
    <source>
        <strain evidence="7">DSM 44202</strain>
    </source>
</reference>
<organism evidence="7 8">
    <name type="scientific">Corynebacterium argentoratense DSM 44202</name>
    <dbReference type="NCBI Taxonomy" id="1348662"/>
    <lineage>
        <taxon>Bacteria</taxon>
        <taxon>Bacillati</taxon>
        <taxon>Actinomycetota</taxon>
        <taxon>Actinomycetes</taxon>
        <taxon>Mycobacteriales</taxon>
        <taxon>Corynebacteriaceae</taxon>
        <taxon>Corynebacterium</taxon>
    </lineage>
</organism>
<keyword evidence="4" id="KW-0239">DNA-directed DNA polymerase</keyword>
<name>U3GVA6_9CORY</name>
<comment type="similarity">
    <text evidence="1 4">Belongs to the DNA polymerase type-Y family.</text>
</comment>
<dbReference type="InterPro" id="IPR022880">
    <property type="entry name" value="DNApol_IV"/>
</dbReference>
<comment type="catalytic activity">
    <reaction evidence="3 4">
        <text>DNA(n) + a 2'-deoxyribonucleoside 5'-triphosphate = DNA(n+1) + diphosphate</text>
        <dbReference type="Rhea" id="RHEA:22508"/>
        <dbReference type="Rhea" id="RHEA-COMP:17339"/>
        <dbReference type="Rhea" id="RHEA-COMP:17340"/>
        <dbReference type="ChEBI" id="CHEBI:33019"/>
        <dbReference type="ChEBI" id="CHEBI:61560"/>
        <dbReference type="ChEBI" id="CHEBI:173112"/>
        <dbReference type="EC" id="2.7.7.7"/>
    </reaction>
</comment>
<keyword evidence="8" id="KW-1185">Reference proteome</keyword>
<keyword evidence="4" id="KW-0235">DNA replication</keyword>
<dbReference type="Gene3D" id="3.30.70.270">
    <property type="match status" value="1"/>
</dbReference>
<gene>
    <name evidence="4" type="primary">dinB</name>
    <name evidence="7" type="ORF">CARG_06605</name>
</gene>
<dbReference type="EC" id="2.7.7.7" evidence="4"/>
<accession>U3GVA6</accession>
<dbReference type="GO" id="GO:0000287">
    <property type="term" value="F:magnesium ion binding"/>
    <property type="evidence" value="ECO:0007669"/>
    <property type="project" value="UniProtKB-UniRule"/>
</dbReference>
<dbReference type="eggNOG" id="COG0389">
    <property type="taxonomic scope" value="Bacteria"/>
</dbReference>
<dbReference type="Gene3D" id="1.10.150.20">
    <property type="entry name" value="5' to 3' exonuclease, C-terminal subdomain"/>
    <property type="match status" value="1"/>
</dbReference>
<dbReference type="NCBIfam" id="NF002882">
    <property type="entry name" value="PRK03348.1"/>
    <property type="match status" value="1"/>
</dbReference>
<dbReference type="GO" id="GO:0042276">
    <property type="term" value="P:error-prone translesion synthesis"/>
    <property type="evidence" value="ECO:0007669"/>
    <property type="project" value="TreeGrafter"/>
</dbReference>
<keyword evidence="4" id="KW-0238">DNA-binding</keyword>
<feature type="site" description="Substrate discrimination" evidence="4">
    <location>
        <position position="14"/>
    </location>
</feature>
<dbReference type="InterPro" id="IPR050116">
    <property type="entry name" value="DNA_polymerase-Y"/>
</dbReference>
<dbReference type="NCBIfam" id="NF002677">
    <property type="entry name" value="PRK02406.1"/>
    <property type="match status" value="1"/>
</dbReference>
<evidence type="ECO:0000313" key="8">
    <source>
        <dbReference type="Proteomes" id="UP000016943"/>
    </source>
</evidence>
<dbReference type="SUPFAM" id="SSF56672">
    <property type="entry name" value="DNA/RNA polymerases"/>
    <property type="match status" value="1"/>
</dbReference>
<dbReference type="GO" id="GO:0003684">
    <property type="term" value="F:damaged DNA binding"/>
    <property type="evidence" value="ECO:0007669"/>
    <property type="project" value="InterPro"/>
</dbReference>
<dbReference type="RefSeq" id="WP_020976603.1">
    <property type="nucleotide sequence ID" value="NC_022198.1"/>
</dbReference>
<dbReference type="Gene3D" id="3.40.1170.60">
    <property type="match status" value="1"/>
</dbReference>
<feature type="binding site" evidence="4">
    <location>
        <position position="104"/>
    </location>
    <ligand>
        <name>Mg(2+)</name>
        <dbReference type="ChEBI" id="CHEBI:18420"/>
    </ligand>
</feature>
<evidence type="ECO:0000256" key="2">
    <source>
        <dbReference type="ARBA" id="ARBA00025589"/>
    </source>
</evidence>
<feature type="domain" description="UmuC" evidence="6">
    <location>
        <begin position="5"/>
        <end position="187"/>
    </location>
</feature>
<dbReference type="CDD" id="cd03586">
    <property type="entry name" value="PolY_Pol_IV_kappa"/>
    <property type="match status" value="1"/>
</dbReference>
<keyword evidence="4" id="KW-0548">Nucleotidyltransferase</keyword>
<dbReference type="InterPro" id="IPR043128">
    <property type="entry name" value="Rev_trsase/Diguanyl_cyclase"/>
</dbReference>
<keyword evidence="4" id="KW-0808">Transferase</keyword>
<dbReference type="GO" id="GO:0003887">
    <property type="term" value="F:DNA-directed DNA polymerase activity"/>
    <property type="evidence" value="ECO:0007669"/>
    <property type="project" value="UniProtKB-UniRule"/>
</dbReference>
<keyword evidence="4" id="KW-0460">Magnesium</keyword>
<dbReference type="PATRIC" id="fig|1348662.3.peg.1296"/>
<dbReference type="InterPro" id="IPR036775">
    <property type="entry name" value="DNA_pol_Y-fam_lit_finger_sf"/>
</dbReference>
<dbReference type="KEGG" id="caz:CARG_06605"/>
<dbReference type="SUPFAM" id="SSF100879">
    <property type="entry name" value="Lesion bypass DNA polymerase (Y-family), little finger domain"/>
    <property type="match status" value="1"/>
</dbReference>
<comment type="function">
    <text evidence="2 4">Poorly processive, error-prone DNA polymerase involved in untargeted mutagenesis. Copies undamaged DNA at stalled replication forks, which arise in vivo from mismatched or misaligned primer ends. These misaligned primers can be extended by PolIV. Exhibits no 3'-5' exonuclease (proofreading) activity. May be involved in translesional synthesis, in conjunction with the beta clamp from PolIII.</text>
</comment>
<dbReference type="GO" id="GO:0005829">
    <property type="term" value="C:cytosol"/>
    <property type="evidence" value="ECO:0007669"/>
    <property type="project" value="TreeGrafter"/>
</dbReference>
<dbReference type="OrthoDB" id="9808813at2"/>
<dbReference type="HOGENOM" id="CLU_012348_1_0_11"/>
<protein>
    <recommendedName>
        <fullName evidence="4">DNA polymerase IV</fullName>
        <shortName evidence="4">Pol IV</shortName>
        <ecNumber evidence="4">2.7.7.7</ecNumber>
    </recommendedName>
</protein>
<dbReference type="HAMAP" id="MF_01113">
    <property type="entry name" value="DNApol_IV"/>
    <property type="match status" value="1"/>
</dbReference>
<proteinExistence type="inferred from homology"/>
<evidence type="ECO:0000259" key="6">
    <source>
        <dbReference type="PROSITE" id="PS50173"/>
    </source>
</evidence>
<keyword evidence="4" id="KW-0963">Cytoplasm</keyword>
<evidence type="ECO:0000313" key="7">
    <source>
        <dbReference type="EMBL" id="AGU15445.1"/>
    </source>
</evidence>
<feature type="binding site" evidence="4">
    <location>
        <position position="9"/>
    </location>
    <ligand>
        <name>Mg(2+)</name>
        <dbReference type="ChEBI" id="CHEBI:18420"/>
    </ligand>
</feature>
<evidence type="ECO:0000256" key="3">
    <source>
        <dbReference type="ARBA" id="ARBA00049244"/>
    </source>
</evidence>
<dbReference type="Pfam" id="PF00817">
    <property type="entry name" value="IMS"/>
    <property type="match status" value="1"/>
</dbReference>
<dbReference type="PANTHER" id="PTHR11076:SF33">
    <property type="entry name" value="DNA POLYMERASE KAPPA"/>
    <property type="match status" value="1"/>
</dbReference>
<dbReference type="Gene3D" id="3.30.1490.100">
    <property type="entry name" value="DNA polymerase, Y-family, little finger domain"/>
    <property type="match status" value="1"/>
</dbReference>
<dbReference type="Pfam" id="PF11798">
    <property type="entry name" value="IMS_HHH"/>
    <property type="match status" value="1"/>
</dbReference>